<dbReference type="InterPro" id="IPR008251">
    <property type="entry name" value="Chromo_shadow_dom"/>
</dbReference>
<keyword evidence="5" id="KW-1185">Reference proteome</keyword>
<comment type="caution">
    <text evidence="4">The sequence shown here is derived from an EMBL/GenBank/DDBJ whole genome shotgun (WGS) entry which is preliminary data.</text>
</comment>
<dbReference type="Gene3D" id="2.40.50.40">
    <property type="match status" value="1"/>
</dbReference>
<feature type="domain" description="Chromo" evidence="3">
    <location>
        <begin position="58"/>
        <end position="86"/>
    </location>
</feature>
<name>A0A6G0ZLE3_APHCR</name>
<comment type="subcellular location">
    <subcellularLocation>
        <location evidence="1">Nucleus</location>
    </subcellularLocation>
</comment>
<reference evidence="4 5" key="1">
    <citation type="submission" date="2019-08" db="EMBL/GenBank/DDBJ databases">
        <title>Whole genome of Aphis craccivora.</title>
        <authorList>
            <person name="Voronova N.V."/>
            <person name="Shulinski R.S."/>
            <person name="Bandarenka Y.V."/>
            <person name="Zhorov D.G."/>
            <person name="Warner D."/>
        </authorList>
    </citation>
    <scope>NUCLEOTIDE SEQUENCE [LARGE SCALE GENOMIC DNA]</scope>
    <source>
        <strain evidence="4">180601</strain>
        <tissue evidence="4">Whole Body</tissue>
    </source>
</reference>
<evidence type="ECO:0000313" key="5">
    <source>
        <dbReference type="Proteomes" id="UP000478052"/>
    </source>
</evidence>
<dbReference type="EMBL" id="VUJU01000238">
    <property type="protein sequence ID" value="KAF0771899.1"/>
    <property type="molecule type" value="Genomic_DNA"/>
</dbReference>
<evidence type="ECO:0000313" key="4">
    <source>
        <dbReference type="EMBL" id="KAF0771899.1"/>
    </source>
</evidence>
<organism evidence="4 5">
    <name type="scientific">Aphis craccivora</name>
    <name type="common">Cowpea aphid</name>
    <dbReference type="NCBI Taxonomy" id="307492"/>
    <lineage>
        <taxon>Eukaryota</taxon>
        <taxon>Metazoa</taxon>
        <taxon>Ecdysozoa</taxon>
        <taxon>Arthropoda</taxon>
        <taxon>Hexapoda</taxon>
        <taxon>Insecta</taxon>
        <taxon>Pterygota</taxon>
        <taxon>Neoptera</taxon>
        <taxon>Paraneoptera</taxon>
        <taxon>Hemiptera</taxon>
        <taxon>Sternorrhyncha</taxon>
        <taxon>Aphidomorpha</taxon>
        <taxon>Aphidoidea</taxon>
        <taxon>Aphididae</taxon>
        <taxon>Aphidini</taxon>
        <taxon>Aphis</taxon>
        <taxon>Aphis</taxon>
    </lineage>
</organism>
<accession>A0A6G0ZLE3</accession>
<sequence>MAILGDIKTCSGGQWIVSSIRLKRSDEIESTVDGEQSGVSEKQVNGVGLVPIDWPSQRVAEKIIGATEAEGVLVYFIKWEGIDEADLARKMCPQIVIDFYEEIIERKPILSKDNSATRCTPRDTADDSADKD</sequence>
<evidence type="ECO:0000256" key="1">
    <source>
        <dbReference type="ARBA" id="ARBA00004123"/>
    </source>
</evidence>
<protein>
    <submittedName>
        <fullName evidence="4">Chromobox protein 1-like</fullName>
    </submittedName>
</protein>
<dbReference type="SMART" id="SM00300">
    <property type="entry name" value="ChSh"/>
    <property type="match status" value="1"/>
</dbReference>
<keyword evidence="2" id="KW-0539">Nucleus</keyword>
<dbReference type="AlphaFoldDB" id="A0A6G0ZLE3"/>
<dbReference type="InterPro" id="IPR016197">
    <property type="entry name" value="Chromo-like_dom_sf"/>
</dbReference>
<dbReference type="GO" id="GO:0005634">
    <property type="term" value="C:nucleus"/>
    <property type="evidence" value="ECO:0007669"/>
    <property type="project" value="UniProtKB-SubCell"/>
</dbReference>
<dbReference type="GO" id="GO:0005694">
    <property type="term" value="C:chromosome"/>
    <property type="evidence" value="ECO:0007669"/>
    <property type="project" value="UniProtKB-ARBA"/>
</dbReference>
<dbReference type="CDD" id="cd00034">
    <property type="entry name" value="CSD"/>
    <property type="match status" value="1"/>
</dbReference>
<dbReference type="Proteomes" id="UP000478052">
    <property type="component" value="Unassembled WGS sequence"/>
</dbReference>
<gene>
    <name evidence="4" type="ORF">FWK35_00014686</name>
</gene>
<dbReference type="OrthoDB" id="273092at2759"/>
<dbReference type="PROSITE" id="PS50013">
    <property type="entry name" value="CHROMO_2"/>
    <property type="match status" value="1"/>
</dbReference>
<dbReference type="Pfam" id="PF01393">
    <property type="entry name" value="Chromo_shadow"/>
    <property type="match status" value="1"/>
</dbReference>
<proteinExistence type="predicted"/>
<dbReference type="InterPro" id="IPR000953">
    <property type="entry name" value="Chromo/chromo_shadow_dom"/>
</dbReference>
<evidence type="ECO:0000259" key="3">
    <source>
        <dbReference type="PROSITE" id="PS50013"/>
    </source>
</evidence>
<evidence type="ECO:0000256" key="2">
    <source>
        <dbReference type="ARBA" id="ARBA00023242"/>
    </source>
</evidence>
<dbReference type="SUPFAM" id="SSF54160">
    <property type="entry name" value="Chromo domain-like"/>
    <property type="match status" value="1"/>
</dbReference>